<reference evidence="3 4" key="1">
    <citation type="submission" date="2020-08" db="EMBL/GenBank/DDBJ databases">
        <title>Genomic Encyclopedia of Type Strains, Phase IV (KMG-IV): sequencing the most valuable type-strain genomes for metagenomic binning, comparative biology and taxonomic classification.</title>
        <authorList>
            <person name="Goeker M."/>
        </authorList>
    </citation>
    <scope>NUCLEOTIDE SEQUENCE [LARGE SCALE GENOMIC DNA]</scope>
    <source>
        <strain evidence="3 4">DSM 100044</strain>
    </source>
</reference>
<feature type="transmembrane region" description="Helical" evidence="1">
    <location>
        <begin position="410"/>
        <end position="428"/>
    </location>
</feature>
<evidence type="ECO:0000313" key="3">
    <source>
        <dbReference type="EMBL" id="MBB5713750.1"/>
    </source>
</evidence>
<proteinExistence type="predicted"/>
<dbReference type="RefSeq" id="WP_184054474.1">
    <property type="nucleotide sequence ID" value="NZ_JACIJK010000002.1"/>
</dbReference>
<protein>
    <submittedName>
        <fullName evidence="3">Putative RNA-binding Zn-ribbon protein involved in translation (DUF1610 family)</fullName>
    </submittedName>
</protein>
<comment type="caution">
    <text evidence="3">The sequence shown here is derived from an EMBL/GenBank/DDBJ whole genome shotgun (WGS) entry which is preliminary data.</text>
</comment>
<dbReference type="AlphaFoldDB" id="A0A7W9ET27"/>
<organism evidence="3 4">
    <name type="scientific">Sphingomonas aerophila</name>
    <dbReference type="NCBI Taxonomy" id="1344948"/>
    <lineage>
        <taxon>Bacteria</taxon>
        <taxon>Pseudomonadati</taxon>
        <taxon>Pseudomonadota</taxon>
        <taxon>Alphaproteobacteria</taxon>
        <taxon>Sphingomonadales</taxon>
        <taxon>Sphingomonadaceae</taxon>
        <taxon>Sphingomonas</taxon>
    </lineage>
</organism>
<name>A0A7W9ET27_9SPHN</name>
<evidence type="ECO:0000256" key="1">
    <source>
        <dbReference type="SAM" id="Phobius"/>
    </source>
</evidence>
<dbReference type="Pfam" id="PF13785">
    <property type="entry name" value="DUF4178"/>
    <property type="match status" value="1"/>
</dbReference>
<keyword evidence="1" id="KW-1133">Transmembrane helix</keyword>
<keyword evidence="1" id="KW-0812">Transmembrane</keyword>
<dbReference type="InterPro" id="IPR025235">
    <property type="entry name" value="DUF4178"/>
</dbReference>
<dbReference type="EMBL" id="JACIJK010000002">
    <property type="protein sequence ID" value="MBB5713750.1"/>
    <property type="molecule type" value="Genomic_DNA"/>
</dbReference>
<gene>
    <name evidence="3" type="ORF">FHS94_000573</name>
</gene>
<evidence type="ECO:0000259" key="2">
    <source>
        <dbReference type="Pfam" id="PF13785"/>
    </source>
</evidence>
<evidence type="ECO:0000313" key="4">
    <source>
        <dbReference type="Proteomes" id="UP000546200"/>
    </source>
</evidence>
<feature type="transmembrane region" description="Helical" evidence="1">
    <location>
        <begin position="240"/>
        <end position="258"/>
    </location>
</feature>
<accession>A0A7W9ET27</accession>
<sequence>MSTVPRTRTRPLQGASTVKTLNCPNCGGTIALRAAGTTVSLVCEHCGSTLDATQPELRVIVEANRALHRPLIPLGSRGELDGVTWEVTGYLERTDGEEPWSEYLLFNPYEGYAFLIDDGDRFSLGRLLDRVPGWDDNALSVGGQVFEPTWPTYEARVTFVVGEFYWRVKVGERVQVTDYAAPNLMLSAEENGAERSWTRSKLLARGTAEAAFRIPARQASWDSTPRADEPSPYRRNLREALVIAALAAAVLLFLGITAPSNRLVLTRQIDVPFDEKSHNVVIGPVDLPSARQSVHVRARVDTLNNSWLDIDYSLVERRTQQSYAGYATAERYSGRDSDGAWSEGDNDPGVRFSSIPRGTYDLVIDGAAHRWVDPKAAPAGFTPIFGSADLPPQDMVPVTVEVRRGGGTGGLLFLFLVLIAAWPLILWFKHAHHEARRRGWPQSDDEDGDE</sequence>
<dbReference type="Proteomes" id="UP000546200">
    <property type="component" value="Unassembled WGS sequence"/>
</dbReference>
<keyword evidence="1" id="KW-0472">Membrane</keyword>
<keyword evidence="4" id="KW-1185">Reference proteome</keyword>
<feature type="domain" description="DUF4178" evidence="2">
    <location>
        <begin position="74"/>
        <end position="201"/>
    </location>
</feature>